<evidence type="ECO:0000256" key="1">
    <source>
        <dbReference type="ARBA" id="ARBA00022737"/>
    </source>
</evidence>
<proteinExistence type="predicted"/>
<dbReference type="PROSITE" id="PS50088">
    <property type="entry name" value="ANK_REPEAT"/>
    <property type="match status" value="2"/>
</dbReference>
<dbReference type="InterPro" id="IPR002110">
    <property type="entry name" value="Ankyrin_rpt"/>
</dbReference>
<evidence type="ECO:0000313" key="6">
    <source>
        <dbReference type="Proteomes" id="UP000005408"/>
    </source>
</evidence>
<evidence type="ECO:0008006" key="7">
    <source>
        <dbReference type="Google" id="ProtNLM"/>
    </source>
</evidence>
<feature type="repeat" description="ANK" evidence="3">
    <location>
        <begin position="44"/>
        <end position="76"/>
    </location>
</feature>
<dbReference type="OrthoDB" id="6069906at2759"/>
<keyword evidence="4" id="KW-0472">Membrane</keyword>
<accession>A0A8W8MQR7</accession>
<name>A0A8W8MQR7_MAGGI</name>
<dbReference type="PANTHER" id="PTHR24171:SF8">
    <property type="entry name" value="BRCA1-ASSOCIATED RING DOMAIN PROTEIN 1"/>
    <property type="match status" value="1"/>
</dbReference>
<dbReference type="GO" id="GO:0004842">
    <property type="term" value="F:ubiquitin-protein transferase activity"/>
    <property type="evidence" value="ECO:0007669"/>
    <property type="project" value="TreeGrafter"/>
</dbReference>
<evidence type="ECO:0000256" key="4">
    <source>
        <dbReference type="SAM" id="Phobius"/>
    </source>
</evidence>
<dbReference type="Gene3D" id="1.25.40.20">
    <property type="entry name" value="Ankyrin repeat-containing domain"/>
    <property type="match status" value="1"/>
</dbReference>
<dbReference type="GO" id="GO:0085020">
    <property type="term" value="P:protein K6-linked ubiquitination"/>
    <property type="evidence" value="ECO:0007669"/>
    <property type="project" value="TreeGrafter"/>
</dbReference>
<keyword evidence="2 3" id="KW-0040">ANK repeat</keyword>
<evidence type="ECO:0000256" key="3">
    <source>
        <dbReference type="PROSITE-ProRule" id="PRU00023"/>
    </source>
</evidence>
<keyword evidence="4" id="KW-1133">Transmembrane helix</keyword>
<dbReference type="EnsemblMetazoa" id="G34684.2">
    <property type="protein sequence ID" value="G34684.2:cds"/>
    <property type="gene ID" value="G34684"/>
</dbReference>
<dbReference type="SMART" id="SM00248">
    <property type="entry name" value="ANK"/>
    <property type="match status" value="2"/>
</dbReference>
<dbReference type="PANTHER" id="PTHR24171">
    <property type="entry name" value="ANKYRIN REPEAT DOMAIN-CONTAINING PROTEIN 39-RELATED"/>
    <property type="match status" value="1"/>
</dbReference>
<dbReference type="PROSITE" id="PS50297">
    <property type="entry name" value="ANK_REP_REGION"/>
    <property type="match status" value="1"/>
</dbReference>
<dbReference type="SUPFAM" id="SSF48403">
    <property type="entry name" value="Ankyrin repeat"/>
    <property type="match status" value="1"/>
</dbReference>
<reference evidence="5" key="1">
    <citation type="submission" date="2022-08" db="UniProtKB">
        <authorList>
            <consortium name="EnsemblMetazoa"/>
        </authorList>
    </citation>
    <scope>IDENTIFICATION</scope>
    <source>
        <strain evidence="5">05x7-T-G4-1.051#20</strain>
    </source>
</reference>
<dbReference type="GO" id="GO:0070531">
    <property type="term" value="C:BRCA1-A complex"/>
    <property type="evidence" value="ECO:0007669"/>
    <property type="project" value="TreeGrafter"/>
</dbReference>
<keyword evidence="4" id="KW-0812">Transmembrane</keyword>
<dbReference type="AlphaFoldDB" id="A0A8W8MQR7"/>
<dbReference type="Pfam" id="PF12796">
    <property type="entry name" value="Ank_2"/>
    <property type="match status" value="1"/>
</dbReference>
<dbReference type="GO" id="GO:0031436">
    <property type="term" value="C:BRCA1-BARD1 complex"/>
    <property type="evidence" value="ECO:0007669"/>
    <property type="project" value="TreeGrafter"/>
</dbReference>
<dbReference type="OMA" id="EIAMESH"/>
<dbReference type="InterPro" id="IPR036770">
    <property type="entry name" value="Ankyrin_rpt-contain_sf"/>
</dbReference>
<evidence type="ECO:0000313" key="5">
    <source>
        <dbReference type="EnsemblMetazoa" id="G34684.2:cds"/>
    </source>
</evidence>
<sequence length="202" mass="22780">MSECDFGAMEAANTIVEAVQSQNEYELHLLLEKSEVDLNEKDQMGRTVLFQAACRGNSEITKLLLENGADATVSDKNGNTPLHLSGYCEIIDLLVSYGADVNARNKAGLRPRQMAEKRGVATDVIHHFRRLEKSSTKERQETLSVIVTFFKEIHQELGVRYTLLFILGLLFVVLYITFTITGMSRHFETRDPIIVETESIKI</sequence>
<keyword evidence="1" id="KW-0677">Repeat</keyword>
<feature type="transmembrane region" description="Helical" evidence="4">
    <location>
        <begin position="161"/>
        <end position="180"/>
    </location>
</feature>
<dbReference type="PRINTS" id="PR01415">
    <property type="entry name" value="ANKYRIN"/>
</dbReference>
<protein>
    <recommendedName>
        <fullName evidence="7">Ankyrin repeat domain-containing protein 46</fullName>
    </recommendedName>
</protein>
<keyword evidence="6" id="KW-1185">Reference proteome</keyword>
<evidence type="ECO:0000256" key="2">
    <source>
        <dbReference type="ARBA" id="ARBA00023043"/>
    </source>
</evidence>
<organism evidence="5 6">
    <name type="scientific">Magallana gigas</name>
    <name type="common">Pacific oyster</name>
    <name type="synonym">Crassostrea gigas</name>
    <dbReference type="NCBI Taxonomy" id="29159"/>
    <lineage>
        <taxon>Eukaryota</taxon>
        <taxon>Metazoa</taxon>
        <taxon>Spiralia</taxon>
        <taxon>Lophotrochozoa</taxon>
        <taxon>Mollusca</taxon>
        <taxon>Bivalvia</taxon>
        <taxon>Autobranchia</taxon>
        <taxon>Pteriomorphia</taxon>
        <taxon>Ostreida</taxon>
        <taxon>Ostreoidea</taxon>
        <taxon>Ostreidae</taxon>
        <taxon>Magallana</taxon>
    </lineage>
</organism>
<feature type="repeat" description="ANK" evidence="3">
    <location>
        <begin position="77"/>
        <end position="106"/>
    </location>
</feature>
<dbReference type="Proteomes" id="UP000005408">
    <property type="component" value="Unassembled WGS sequence"/>
</dbReference>